<dbReference type="Gene3D" id="3.90.1720.10">
    <property type="entry name" value="endopeptidase domain like (from Nostoc punctiforme)"/>
    <property type="match status" value="1"/>
</dbReference>
<dbReference type="Proteomes" id="UP000070366">
    <property type="component" value="Unassembled WGS sequence"/>
</dbReference>
<dbReference type="InterPro" id="IPR000064">
    <property type="entry name" value="NLP_P60_dom"/>
</dbReference>
<proteinExistence type="inferred from homology"/>
<dbReference type="OrthoDB" id="9808890at2"/>
<dbReference type="Pfam" id="PF00877">
    <property type="entry name" value="NLPC_P60"/>
    <property type="match status" value="1"/>
</dbReference>
<evidence type="ECO:0000256" key="3">
    <source>
        <dbReference type="ARBA" id="ARBA00022801"/>
    </source>
</evidence>
<dbReference type="GO" id="GO:0006508">
    <property type="term" value="P:proteolysis"/>
    <property type="evidence" value="ECO:0007669"/>
    <property type="project" value="UniProtKB-KW"/>
</dbReference>
<dbReference type="AlphaFoldDB" id="A0A136Q0Z2"/>
<sequence>MVSKAKLCVIGILVLGILSCGAAYAFDLPVRLPGTEATAGQGGLPLVLPKAAESLPREIRQGRALCDVTLRSLPEQDAPEAGEVQMGETLDVYAVNVNGKWNAVAADGGAMAYIPASALSLTAPTIQSADNLDPLLTDGGENGYPGAVYNDERYLKLLTEAKKYIGYPYVWGGSTPETSFDCSGYVCWTLNQSGVYETERTDAQGLYNMSGRIEREDARPGDLVFFQGTYDTPNTVTHVAIYVGNGYMLHAGKPIGYGSMETDYWQAHFYAFGRLAG</sequence>
<evidence type="ECO:0000313" key="6">
    <source>
        <dbReference type="EMBL" id="KXK64297.1"/>
    </source>
</evidence>
<dbReference type="PANTHER" id="PTHR47053">
    <property type="entry name" value="MUREIN DD-ENDOPEPTIDASE MEPH-RELATED"/>
    <property type="match status" value="1"/>
</dbReference>
<evidence type="ECO:0000256" key="1">
    <source>
        <dbReference type="ARBA" id="ARBA00007074"/>
    </source>
</evidence>
<keyword evidence="4" id="KW-0788">Thiol protease</keyword>
<comment type="similarity">
    <text evidence="1">Belongs to the peptidase C40 family.</text>
</comment>
<protein>
    <submittedName>
        <fullName evidence="6">NlpC/P60 family protein</fullName>
    </submittedName>
</protein>
<dbReference type="GO" id="GO:0008234">
    <property type="term" value="F:cysteine-type peptidase activity"/>
    <property type="evidence" value="ECO:0007669"/>
    <property type="project" value="UniProtKB-KW"/>
</dbReference>
<reference evidence="6 7" key="1">
    <citation type="submission" date="2016-02" db="EMBL/GenBank/DDBJ databases">
        <authorList>
            <person name="Wen L."/>
            <person name="He K."/>
            <person name="Yang H."/>
        </authorList>
    </citation>
    <scope>NUCLEOTIDE SEQUENCE [LARGE SCALE GENOMIC DNA]</scope>
    <source>
        <strain evidence="6 7">DSM 22607</strain>
    </source>
</reference>
<gene>
    <name evidence="6" type="ORF">HMPREF3293_02946</name>
</gene>
<dbReference type="KEGG" id="cmiu:B1H56_02295"/>
<comment type="caution">
    <text evidence="6">The sequence shown here is derived from an EMBL/GenBank/DDBJ whole genome shotgun (WGS) entry which is preliminary data.</text>
</comment>
<keyword evidence="2" id="KW-0645">Protease</keyword>
<organism evidence="6 7">
    <name type="scientific">Christensenella minuta</name>
    <dbReference type="NCBI Taxonomy" id="626937"/>
    <lineage>
        <taxon>Bacteria</taxon>
        <taxon>Bacillati</taxon>
        <taxon>Bacillota</taxon>
        <taxon>Clostridia</taxon>
        <taxon>Christensenellales</taxon>
        <taxon>Christensenellaceae</taxon>
        <taxon>Christensenella</taxon>
    </lineage>
</organism>
<dbReference type="PROSITE" id="PS51257">
    <property type="entry name" value="PROKAR_LIPOPROTEIN"/>
    <property type="match status" value="1"/>
</dbReference>
<name>A0A136Q0Z2_9FIRM</name>
<keyword evidence="3" id="KW-0378">Hydrolase</keyword>
<dbReference type="PROSITE" id="PS51935">
    <property type="entry name" value="NLPC_P60"/>
    <property type="match status" value="1"/>
</dbReference>
<dbReference type="EMBL" id="LSZW01000065">
    <property type="protein sequence ID" value="KXK64297.1"/>
    <property type="molecule type" value="Genomic_DNA"/>
</dbReference>
<evidence type="ECO:0000256" key="4">
    <source>
        <dbReference type="ARBA" id="ARBA00022807"/>
    </source>
</evidence>
<evidence type="ECO:0000313" key="7">
    <source>
        <dbReference type="Proteomes" id="UP000070366"/>
    </source>
</evidence>
<accession>A0A136Q0Z2</accession>
<dbReference type="PANTHER" id="PTHR47053:SF5">
    <property type="entry name" value="BIFUNCTIONAL MURAMIDASE_DL-ENDOPEPTIDASE CWLT"/>
    <property type="match status" value="1"/>
</dbReference>
<dbReference type="SUPFAM" id="SSF54001">
    <property type="entry name" value="Cysteine proteinases"/>
    <property type="match status" value="1"/>
</dbReference>
<evidence type="ECO:0000256" key="2">
    <source>
        <dbReference type="ARBA" id="ARBA00022670"/>
    </source>
</evidence>
<dbReference type="STRING" id="626937.HMPREF3293_02946"/>
<dbReference type="InterPro" id="IPR051202">
    <property type="entry name" value="Peptidase_C40"/>
</dbReference>
<dbReference type="PATRIC" id="fig|626937.4.peg.2901"/>
<dbReference type="RefSeq" id="WP_066521594.1">
    <property type="nucleotide sequence ID" value="NZ_CABMOF010000005.1"/>
</dbReference>
<keyword evidence="7" id="KW-1185">Reference proteome</keyword>
<feature type="domain" description="NlpC/P60" evidence="5">
    <location>
        <begin position="151"/>
        <end position="276"/>
    </location>
</feature>
<dbReference type="InterPro" id="IPR038765">
    <property type="entry name" value="Papain-like_cys_pep_sf"/>
</dbReference>
<evidence type="ECO:0000259" key="5">
    <source>
        <dbReference type="PROSITE" id="PS51935"/>
    </source>
</evidence>